<keyword evidence="7" id="KW-0456">Lyase</keyword>
<dbReference type="GO" id="GO:0003697">
    <property type="term" value="F:single-stranded DNA binding"/>
    <property type="evidence" value="ECO:0007669"/>
    <property type="project" value="InterPro"/>
</dbReference>
<dbReference type="SUPFAM" id="SSF143081">
    <property type="entry name" value="BB1717-like"/>
    <property type="match status" value="1"/>
</dbReference>
<dbReference type="Pfam" id="PF02586">
    <property type="entry name" value="SRAP"/>
    <property type="match status" value="1"/>
</dbReference>
<protein>
    <recommendedName>
        <fullName evidence="11">DUF159 domain protein</fullName>
    </recommendedName>
</protein>
<keyword evidence="3" id="KW-0227">DNA damage</keyword>
<evidence type="ECO:0000256" key="2">
    <source>
        <dbReference type="ARBA" id="ARBA00022670"/>
    </source>
</evidence>
<keyword evidence="2" id="KW-0645">Protease</keyword>
<evidence type="ECO:0000256" key="8">
    <source>
        <dbReference type="SAM" id="MobiDB-lite"/>
    </source>
</evidence>
<comment type="caution">
    <text evidence="9">The sequence shown here is derived from an EMBL/GenBank/DDBJ whole genome shotgun (WGS) entry which is preliminary data.</text>
</comment>
<dbReference type="InterPro" id="IPR003738">
    <property type="entry name" value="SRAP"/>
</dbReference>
<organism evidence="9 10">
    <name type="scientific">Mixia osmundae (strain CBS 9802 / IAM 14324 / JCM 22182 / KY 12970)</name>
    <dbReference type="NCBI Taxonomy" id="764103"/>
    <lineage>
        <taxon>Eukaryota</taxon>
        <taxon>Fungi</taxon>
        <taxon>Dikarya</taxon>
        <taxon>Basidiomycota</taxon>
        <taxon>Pucciniomycotina</taxon>
        <taxon>Mixiomycetes</taxon>
        <taxon>Mixiales</taxon>
        <taxon>Mixiaceae</taxon>
        <taxon>Mixia</taxon>
    </lineage>
</organism>
<evidence type="ECO:0000256" key="4">
    <source>
        <dbReference type="ARBA" id="ARBA00022801"/>
    </source>
</evidence>
<dbReference type="Proteomes" id="UP000009131">
    <property type="component" value="Unassembled WGS sequence"/>
</dbReference>
<name>G7E8X0_MIXOS</name>
<keyword evidence="4" id="KW-0378">Hydrolase</keyword>
<evidence type="ECO:0000256" key="7">
    <source>
        <dbReference type="ARBA" id="ARBA00023239"/>
    </source>
</evidence>
<evidence type="ECO:0000313" key="10">
    <source>
        <dbReference type="Proteomes" id="UP000009131"/>
    </source>
</evidence>
<dbReference type="GO" id="GO:0016829">
    <property type="term" value="F:lyase activity"/>
    <property type="evidence" value="ECO:0007669"/>
    <property type="project" value="UniProtKB-KW"/>
</dbReference>
<evidence type="ECO:0000256" key="5">
    <source>
        <dbReference type="ARBA" id="ARBA00023124"/>
    </source>
</evidence>
<dbReference type="PANTHER" id="PTHR13604:SF0">
    <property type="entry name" value="ABASIC SITE PROCESSING PROTEIN HMCES"/>
    <property type="match status" value="1"/>
</dbReference>
<dbReference type="GO" id="GO:0106300">
    <property type="term" value="P:protein-DNA covalent cross-linking repair"/>
    <property type="evidence" value="ECO:0007669"/>
    <property type="project" value="InterPro"/>
</dbReference>
<dbReference type="EMBL" id="BABT02000220">
    <property type="protein sequence ID" value="GAA99588.1"/>
    <property type="molecule type" value="Genomic_DNA"/>
</dbReference>
<keyword evidence="6" id="KW-0238">DNA-binding</keyword>
<reference evidence="9 10" key="1">
    <citation type="journal article" date="2011" name="J. Gen. Appl. Microbiol.">
        <title>Draft genome sequencing of the enigmatic basidiomycete Mixia osmundae.</title>
        <authorList>
            <person name="Nishida H."/>
            <person name="Nagatsuka Y."/>
            <person name="Sugiyama J."/>
        </authorList>
    </citation>
    <scope>NUCLEOTIDE SEQUENCE [LARGE SCALE GENOMIC DNA]</scope>
    <source>
        <strain evidence="10">CBS 9802 / IAM 14324 / JCM 22182 / KY 12970</strain>
    </source>
</reference>
<dbReference type="PANTHER" id="PTHR13604">
    <property type="entry name" value="DC12-RELATED"/>
    <property type="match status" value="1"/>
</dbReference>
<evidence type="ECO:0000256" key="1">
    <source>
        <dbReference type="ARBA" id="ARBA00008136"/>
    </source>
</evidence>
<keyword evidence="5" id="KW-0190">Covalent protein-DNA linkage</keyword>
<feature type="compositionally biased region" description="Polar residues" evidence="8">
    <location>
        <begin position="333"/>
        <end position="343"/>
    </location>
</feature>
<evidence type="ECO:0000256" key="6">
    <source>
        <dbReference type="ARBA" id="ARBA00023125"/>
    </source>
</evidence>
<feature type="region of interest" description="Disordered" evidence="8">
    <location>
        <begin position="1"/>
        <end position="44"/>
    </location>
</feature>
<dbReference type="Gene3D" id="3.90.1680.10">
    <property type="entry name" value="SOS response associated peptidase-like"/>
    <property type="match status" value="1"/>
</dbReference>
<gene>
    <name evidence="9" type="primary">Mo06289</name>
    <name evidence="9" type="ORF">E5Q_06289</name>
</gene>
<comment type="similarity">
    <text evidence="1">Belongs to the SOS response-associated peptidase family.</text>
</comment>
<evidence type="ECO:0000313" key="9">
    <source>
        <dbReference type="EMBL" id="GAA99588.1"/>
    </source>
</evidence>
<dbReference type="GO" id="GO:0008233">
    <property type="term" value="F:peptidase activity"/>
    <property type="evidence" value="ECO:0007669"/>
    <property type="project" value="UniProtKB-KW"/>
</dbReference>
<evidence type="ECO:0000256" key="3">
    <source>
        <dbReference type="ARBA" id="ARBA00022763"/>
    </source>
</evidence>
<evidence type="ECO:0008006" key="11">
    <source>
        <dbReference type="Google" id="ProtNLM"/>
    </source>
</evidence>
<accession>G7E8X0</accession>
<dbReference type="eggNOG" id="KOG2618">
    <property type="taxonomic scope" value="Eukaryota"/>
</dbReference>
<sequence length="343" mass="38057">MAGRYNIAPRTHNPIIRRSRSPSSEDNDDGAEGHERATSKSAPANEMTTAAVWGLIPHWMKRADKVGQLKTINARDDTVCAGGMWTSMRHKRCIVIAEGFYEWQKKGAKDKVAHFTKMKGDRLMCFAGFWDSVRYEGEQEAVMSYTIITTASNDQLNFLHDRMPVILATKEARQLWLDADHPWDAKVAALLKPLDRPLDCYAVPPEVGKVGNNSPDFIKPVAQRKGNIASMFAKQASTSPDKGKRSVKAASPSDEKASLVFNPDEGDKLADSIKKSPTPAAKRVKEEVIELGSSDVETDEKPAKKARKNTPRRVQQPLEISDDEDDGHGKPQKITSFFASPKK</sequence>
<feature type="compositionally biased region" description="Basic and acidic residues" evidence="8">
    <location>
        <begin position="265"/>
        <end position="274"/>
    </location>
</feature>
<feature type="region of interest" description="Disordered" evidence="8">
    <location>
        <begin position="232"/>
        <end position="343"/>
    </location>
</feature>
<dbReference type="AlphaFoldDB" id="G7E8X0"/>
<dbReference type="OrthoDB" id="2111841at2759"/>
<proteinExistence type="inferred from homology"/>
<dbReference type="HOGENOM" id="CLU_035990_0_2_1"/>
<reference evidence="9 10" key="2">
    <citation type="journal article" date="2012" name="Open Biol.">
        <title>Characteristics of nucleosomes and linker DNA regions on the genome of the basidiomycete Mixia osmundae revealed by mono- and dinucleosome mapping.</title>
        <authorList>
            <person name="Nishida H."/>
            <person name="Kondo S."/>
            <person name="Matsumoto T."/>
            <person name="Suzuki Y."/>
            <person name="Yoshikawa H."/>
            <person name="Taylor T.D."/>
            <person name="Sugiyama J."/>
        </authorList>
    </citation>
    <scope>NUCLEOTIDE SEQUENCE [LARGE SCALE GENOMIC DNA]</scope>
    <source>
        <strain evidence="10">CBS 9802 / IAM 14324 / JCM 22182 / KY 12970</strain>
    </source>
</reference>
<dbReference type="STRING" id="764103.G7E8X0"/>
<dbReference type="InParanoid" id="G7E8X0"/>
<dbReference type="InterPro" id="IPR036590">
    <property type="entry name" value="SRAP-like"/>
</dbReference>
<dbReference type="GO" id="GO:0006508">
    <property type="term" value="P:proteolysis"/>
    <property type="evidence" value="ECO:0007669"/>
    <property type="project" value="UniProtKB-KW"/>
</dbReference>
<keyword evidence="10" id="KW-1185">Reference proteome</keyword>